<keyword evidence="11" id="KW-0472">Membrane</keyword>
<dbReference type="GO" id="GO:0046872">
    <property type="term" value="F:metal ion binding"/>
    <property type="evidence" value="ECO:0007669"/>
    <property type="project" value="UniProtKB-KW"/>
</dbReference>
<keyword evidence="9" id="KW-1133">Transmembrane helix</keyword>
<keyword evidence="7" id="KW-0479">Metal-binding</keyword>
<dbReference type="SUPFAM" id="SSF81342">
    <property type="entry name" value="Transmembrane di-heme cytochromes"/>
    <property type="match status" value="1"/>
</dbReference>
<comment type="subcellular location">
    <subcellularLocation>
        <location evidence="2">Cell membrane</location>
        <topology evidence="2">Multi-pass membrane protein</topology>
    </subcellularLocation>
</comment>
<keyword evidence="14" id="KW-1185">Reference proteome</keyword>
<dbReference type="Pfam" id="PF01292">
    <property type="entry name" value="Ni_hydr_CYTB"/>
    <property type="match status" value="1"/>
</dbReference>
<dbReference type="GO" id="GO:0009055">
    <property type="term" value="F:electron transfer activity"/>
    <property type="evidence" value="ECO:0007669"/>
    <property type="project" value="InterPro"/>
</dbReference>
<evidence type="ECO:0000256" key="3">
    <source>
        <dbReference type="ARBA" id="ARBA00022448"/>
    </source>
</evidence>
<evidence type="ECO:0000256" key="8">
    <source>
        <dbReference type="ARBA" id="ARBA00022982"/>
    </source>
</evidence>
<dbReference type="Proteomes" id="UP000054761">
    <property type="component" value="Unassembled WGS sequence"/>
</dbReference>
<evidence type="ECO:0000256" key="10">
    <source>
        <dbReference type="ARBA" id="ARBA00023004"/>
    </source>
</evidence>
<keyword evidence="5" id="KW-0349">Heme</keyword>
<dbReference type="InterPro" id="IPR016174">
    <property type="entry name" value="Di-haem_cyt_TM"/>
</dbReference>
<reference evidence="13 14" key="1">
    <citation type="submission" date="2015-11" db="EMBL/GenBank/DDBJ databases">
        <title>Genomic analysis of 38 Legionella species identifies large and diverse effector repertoires.</title>
        <authorList>
            <person name="Burstein D."/>
            <person name="Amaro F."/>
            <person name="Zusman T."/>
            <person name="Lifshitz Z."/>
            <person name="Cohen O."/>
            <person name="Gilbert J.A."/>
            <person name="Pupko T."/>
            <person name="Shuman H.A."/>
            <person name="Segal G."/>
        </authorList>
    </citation>
    <scope>NUCLEOTIDE SEQUENCE [LARGE SCALE GENOMIC DNA]</scope>
    <source>
        <strain evidence="13 14">Bercovier 4</strain>
    </source>
</reference>
<evidence type="ECO:0000256" key="4">
    <source>
        <dbReference type="ARBA" id="ARBA00022475"/>
    </source>
</evidence>
<proteinExistence type="inferred from homology"/>
<evidence type="ECO:0000313" key="14">
    <source>
        <dbReference type="Proteomes" id="UP000054761"/>
    </source>
</evidence>
<dbReference type="GO" id="GO:0005886">
    <property type="term" value="C:plasma membrane"/>
    <property type="evidence" value="ECO:0007669"/>
    <property type="project" value="UniProtKB-SubCell"/>
</dbReference>
<dbReference type="InterPro" id="IPR052168">
    <property type="entry name" value="Cytochrome_b561_oxidase"/>
</dbReference>
<evidence type="ECO:0000256" key="5">
    <source>
        <dbReference type="ARBA" id="ARBA00022617"/>
    </source>
</evidence>
<keyword evidence="3" id="KW-0813">Transport</keyword>
<evidence type="ECO:0000256" key="6">
    <source>
        <dbReference type="ARBA" id="ARBA00022692"/>
    </source>
</evidence>
<keyword evidence="10" id="KW-0408">Iron</keyword>
<evidence type="ECO:0000256" key="7">
    <source>
        <dbReference type="ARBA" id="ARBA00022723"/>
    </source>
</evidence>
<evidence type="ECO:0000256" key="12">
    <source>
        <dbReference type="ARBA" id="ARBA00037975"/>
    </source>
</evidence>
<gene>
    <name evidence="13" type="primary">cybB</name>
    <name evidence="13" type="ORF">Lisr_1343</name>
</gene>
<dbReference type="RefSeq" id="WP_058501696.1">
    <property type="nucleotide sequence ID" value="NZ_CAAAJA010000003.1"/>
</dbReference>
<dbReference type="PANTHER" id="PTHR30529">
    <property type="entry name" value="CYTOCHROME B561"/>
    <property type="match status" value="1"/>
</dbReference>
<comment type="similarity">
    <text evidence="12">Belongs to the cytochrome b561 family.</text>
</comment>
<dbReference type="OrthoDB" id="8589936at2"/>
<dbReference type="PATRIC" id="fig|454.4.peg.1450"/>
<keyword evidence="6 13" id="KW-0812">Transmembrane</keyword>
<comment type="cofactor">
    <cofactor evidence="1">
        <name>heme b</name>
        <dbReference type="ChEBI" id="CHEBI:60344"/>
    </cofactor>
</comment>
<dbReference type="InterPro" id="IPR011577">
    <property type="entry name" value="Cyt_b561_bac/Ni-Hgenase"/>
</dbReference>
<dbReference type="AlphaFoldDB" id="A0A0W0VUG0"/>
<dbReference type="GO" id="GO:0022904">
    <property type="term" value="P:respiratory electron transport chain"/>
    <property type="evidence" value="ECO:0007669"/>
    <property type="project" value="InterPro"/>
</dbReference>
<dbReference type="EMBL" id="LNYH01000070">
    <property type="protein sequence ID" value="KTD23662.1"/>
    <property type="molecule type" value="Genomic_DNA"/>
</dbReference>
<evidence type="ECO:0000256" key="9">
    <source>
        <dbReference type="ARBA" id="ARBA00022989"/>
    </source>
</evidence>
<evidence type="ECO:0000313" key="13">
    <source>
        <dbReference type="EMBL" id="KTD23662.1"/>
    </source>
</evidence>
<comment type="caution">
    <text evidence="13">The sequence shown here is derived from an EMBL/GenBank/DDBJ whole genome shotgun (WGS) entry which is preliminary data.</text>
</comment>
<name>A0A0W0VUG0_9GAMM</name>
<dbReference type="GO" id="GO:0020037">
    <property type="term" value="F:heme binding"/>
    <property type="evidence" value="ECO:0007669"/>
    <property type="project" value="TreeGrafter"/>
</dbReference>
<dbReference type="PANTHER" id="PTHR30529:SF1">
    <property type="entry name" value="CYTOCHROME B561 HOMOLOG 2"/>
    <property type="match status" value="1"/>
</dbReference>
<evidence type="ECO:0000256" key="2">
    <source>
        <dbReference type="ARBA" id="ARBA00004651"/>
    </source>
</evidence>
<accession>A0A0W0VUG0</accession>
<organism evidence="13 14">
    <name type="scientific">Legionella israelensis</name>
    <dbReference type="NCBI Taxonomy" id="454"/>
    <lineage>
        <taxon>Bacteria</taxon>
        <taxon>Pseudomonadati</taxon>
        <taxon>Pseudomonadota</taxon>
        <taxon>Gammaproteobacteria</taxon>
        <taxon>Legionellales</taxon>
        <taxon>Legionellaceae</taxon>
        <taxon>Legionella</taxon>
    </lineage>
</organism>
<keyword evidence="4" id="KW-1003">Cell membrane</keyword>
<protein>
    <submittedName>
        <fullName evidence="13">Cytochrome b-561 transmembrane protein</fullName>
    </submittedName>
</protein>
<evidence type="ECO:0000256" key="11">
    <source>
        <dbReference type="ARBA" id="ARBA00023136"/>
    </source>
</evidence>
<dbReference type="Gene3D" id="1.20.950.20">
    <property type="entry name" value="Transmembrane di-heme cytochromes, Chain C"/>
    <property type="match status" value="1"/>
</dbReference>
<evidence type="ECO:0000256" key="1">
    <source>
        <dbReference type="ARBA" id="ARBA00001970"/>
    </source>
</evidence>
<keyword evidence="8" id="KW-0249">Electron transport</keyword>
<dbReference type="STRING" id="454.Lisr_1343"/>
<sequence>MNKNKNLTYSPMSKLFHWLIAFIVIMMLSFSFFLDSVPEKYRSFAFMIHKSFGITVLFLMLFRFVWVHISGKPPLPDNIPDWQRFMSRFVQYSLYLLLILMPLSGWIMSVAANKPPSYFGLFILPFPGIGSDKALAKWMNQTHEILAWVIITFVALHVIAALKHHFIDKNNVLRRMLPGNTRRMR</sequence>